<evidence type="ECO:0000256" key="2">
    <source>
        <dbReference type="SAM" id="Phobius"/>
    </source>
</evidence>
<dbReference type="AlphaFoldDB" id="A0A0C2VV09"/>
<feature type="region of interest" description="Disordered" evidence="1">
    <location>
        <begin position="41"/>
        <end position="141"/>
    </location>
</feature>
<accession>A0A0C2VV09</accession>
<feature type="compositionally biased region" description="Acidic residues" evidence="1">
    <location>
        <begin position="59"/>
        <end position="68"/>
    </location>
</feature>
<evidence type="ECO:0000313" key="4">
    <source>
        <dbReference type="Proteomes" id="UP000031972"/>
    </source>
</evidence>
<comment type="caution">
    <text evidence="3">The sequence shown here is derived from an EMBL/GenBank/DDBJ whole genome shotgun (WGS) entry which is preliminary data.</text>
</comment>
<name>A0A0C2VV09_9BACL</name>
<feature type="transmembrane region" description="Helical" evidence="2">
    <location>
        <begin position="7"/>
        <end position="29"/>
    </location>
</feature>
<proteinExistence type="predicted"/>
<dbReference type="RefSeq" id="WP_041057692.1">
    <property type="nucleotide sequence ID" value="NZ_JXRR01000014.1"/>
</dbReference>
<protein>
    <submittedName>
        <fullName evidence="3">Uncharacterized protein</fullName>
    </submittedName>
</protein>
<dbReference type="EMBL" id="JXRR01000014">
    <property type="protein sequence ID" value="KIL47833.1"/>
    <property type="molecule type" value="Genomic_DNA"/>
</dbReference>
<reference evidence="3 4" key="1">
    <citation type="submission" date="2015-01" db="EMBL/GenBank/DDBJ databases">
        <title>Jeotgalibacillus campisalis genome sequencing.</title>
        <authorList>
            <person name="Goh K.M."/>
            <person name="Chan K.-G."/>
            <person name="Yaakop A.S."/>
            <person name="Ee R."/>
            <person name="Gan H.M."/>
            <person name="Chan C.S."/>
        </authorList>
    </citation>
    <scope>NUCLEOTIDE SEQUENCE [LARGE SCALE GENOMIC DNA]</scope>
    <source>
        <strain evidence="3 4">SF-57</strain>
    </source>
</reference>
<evidence type="ECO:0000313" key="3">
    <source>
        <dbReference type="EMBL" id="KIL47833.1"/>
    </source>
</evidence>
<keyword evidence="2" id="KW-0472">Membrane</keyword>
<dbReference type="Proteomes" id="UP000031972">
    <property type="component" value="Unassembled WGS sequence"/>
</dbReference>
<dbReference type="PATRIC" id="fig|220754.4.peg.2021"/>
<keyword evidence="2" id="KW-1133">Transmembrane helix</keyword>
<evidence type="ECO:0000256" key="1">
    <source>
        <dbReference type="SAM" id="MobiDB-lite"/>
    </source>
</evidence>
<sequence length="141" mass="15747">MKKKEWFLLSSMSLVIMSSVISVFILLVISNPLNNLNEESSLIDDQYDETPSAKKSDQLEIDEEESLLNDERNEPASAKSTSKKEITPETETSNASNAEAIVSEEQKVSDEFNEEKKEEIDIPDVPEVPTVPSIQKNGNSE</sequence>
<organism evidence="3 4">
    <name type="scientific">Jeotgalibacillus campisalis</name>
    <dbReference type="NCBI Taxonomy" id="220754"/>
    <lineage>
        <taxon>Bacteria</taxon>
        <taxon>Bacillati</taxon>
        <taxon>Bacillota</taxon>
        <taxon>Bacilli</taxon>
        <taxon>Bacillales</taxon>
        <taxon>Caryophanaceae</taxon>
        <taxon>Jeotgalibacillus</taxon>
    </lineage>
</organism>
<feature type="compositionally biased region" description="Basic and acidic residues" evidence="1">
    <location>
        <begin position="104"/>
        <end position="120"/>
    </location>
</feature>
<keyword evidence="2" id="KW-0812">Transmembrane</keyword>
<keyword evidence="4" id="KW-1185">Reference proteome</keyword>
<feature type="compositionally biased region" description="Polar residues" evidence="1">
    <location>
        <begin position="132"/>
        <end position="141"/>
    </location>
</feature>
<gene>
    <name evidence="3" type="ORF">KR50_20000</name>
</gene>